<gene>
    <name evidence="1" type="ordered locus">SJA_P1-00670</name>
</gene>
<dbReference type="EMBL" id="AP010805">
    <property type="protein sequence ID" value="BAI99019.1"/>
    <property type="molecule type" value="Genomic_DNA"/>
</dbReference>
<keyword evidence="1" id="KW-0614">Plasmid</keyword>
<geneLocation type="plasmid" evidence="1 2">
    <name>pCHQ1</name>
</geneLocation>
<reference evidence="1 2" key="1">
    <citation type="journal article" date="2010" name="J. Bacteriol.">
        <title>Complete genome sequence of the representative gamma-hexachlorocyclohexane-degrading bacterium Sphingobium japonicum UT26.</title>
        <authorList>
            <person name="Nagata Y."/>
            <person name="Ohtsubo Y."/>
            <person name="Endo R."/>
            <person name="Ichikawa N."/>
            <person name="Ankai A."/>
            <person name="Oguchi A."/>
            <person name="Fukui S."/>
            <person name="Fujita N."/>
            <person name="Tsuda M."/>
        </authorList>
    </citation>
    <scope>NUCLEOTIDE SEQUENCE [LARGE SCALE GENOMIC DNA]</scope>
    <source>
        <strain evidence="2">DSM 16413 / CCM 7287 / MTCC 6362 / UT26 / NBRC 101211 / UT26S</strain>
        <plasmid evidence="1 2">pCHQ1</plasmid>
    </source>
</reference>
<protein>
    <submittedName>
        <fullName evidence="1">Uncharacterized protein</fullName>
    </submittedName>
</protein>
<dbReference type="AlphaFoldDB" id="D4Z8T7"/>
<dbReference type="KEGG" id="sjp:SJA_P1-00670"/>
<sequence>MSRPHILSIGSAPAEEACAQLGVTRNYDRAAFLEACCYRAAIIATHGRPPDGVSLRPARCAHDFGSYVEIQAHYDPADPTACTYAEQIENGLARWLDAGFLAPVRYRDDSQIEEYIYQDHFEAARRVMLTLERQRIDGFGTAAEAAAIAHLRAEYPRQSEEADQLLRQIATERQIRSPSARQVGLYASYRLTFFPALFNEARGHGYPEGDAIDVTAYELRTGRHRYIQCDIVTVTTIDEALSLCWEHMARYVI</sequence>
<name>D4Z8T7_SPHIU</name>
<evidence type="ECO:0000313" key="2">
    <source>
        <dbReference type="Proteomes" id="UP000007753"/>
    </source>
</evidence>
<organism evidence="1 2">
    <name type="scientific">Sphingobium indicum (strain DSM 16413 / CCM 7287 / MTCC 6362 / UT26 / NBRC 101211 / UT26S)</name>
    <name type="common">Sphingobium japonicum</name>
    <dbReference type="NCBI Taxonomy" id="452662"/>
    <lineage>
        <taxon>Bacteria</taxon>
        <taxon>Pseudomonadati</taxon>
        <taxon>Pseudomonadota</taxon>
        <taxon>Alphaproteobacteria</taxon>
        <taxon>Sphingomonadales</taxon>
        <taxon>Sphingomonadaceae</taxon>
        <taxon>Sphingobium</taxon>
    </lineage>
</organism>
<keyword evidence="2" id="KW-1185">Reference proteome</keyword>
<dbReference type="HOGENOM" id="CLU_1097967_0_0_5"/>
<proteinExistence type="predicted"/>
<accession>D4Z8T7</accession>
<dbReference type="Proteomes" id="UP000007753">
    <property type="component" value="Plasmid pCHQ1"/>
</dbReference>
<evidence type="ECO:0000313" key="1">
    <source>
        <dbReference type="EMBL" id="BAI99019.1"/>
    </source>
</evidence>
<dbReference type="RefSeq" id="WP_013041610.1">
    <property type="nucleotide sequence ID" value="NC_014007.1"/>
</dbReference>
<dbReference type="GeneID" id="29275847"/>